<geneLocation type="plasmid" evidence="1">
    <name>p17-15-vir-like</name>
</geneLocation>
<dbReference type="AlphaFoldDB" id="A0A8B0SX27"/>
<keyword evidence="1" id="KW-0614">Plasmid</keyword>
<proteinExistence type="predicted"/>
<protein>
    <submittedName>
        <fullName evidence="1">Uncharacterized protein</fullName>
    </submittedName>
</protein>
<reference evidence="1" key="1">
    <citation type="submission" date="2020-01" db="EMBL/GenBank/DDBJ databases">
        <authorList>
            <person name="Qin S."/>
        </authorList>
    </citation>
    <scope>NUCLEOTIDE SEQUENCE</scope>
    <source>
        <strain evidence="1">CVir17-16-YZ6g</strain>
        <plasmid evidence="1">p17-15-vir-like</plasmid>
    </source>
</reference>
<dbReference type="EMBL" id="MN956836">
    <property type="protein sequence ID" value="QTX14798.1"/>
    <property type="molecule type" value="Genomic_DNA"/>
</dbReference>
<organism evidence="1">
    <name type="scientific">Klebsiella pneumoniae</name>
    <dbReference type="NCBI Taxonomy" id="573"/>
    <lineage>
        <taxon>Bacteria</taxon>
        <taxon>Pseudomonadati</taxon>
        <taxon>Pseudomonadota</taxon>
        <taxon>Gammaproteobacteria</taxon>
        <taxon>Enterobacterales</taxon>
        <taxon>Enterobacteriaceae</taxon>
        <taxon>Klebsiella/Raoultella group</taxon>
        <taxon>Klebsiella</taxon>
        <taxon>Klebsiella pneumoniae complex</taxon>
    </lineage>
</organism>
<accession>A0A8B0SX27</accession>
<name>A0A8B0SX27_KLEPN</name>
<sequence>MMKDTYHVIAIIEAYWLTRKTGGAELVIYRKGRFDHRQKPNTREPRKWLNEDIIIKRIS</sequence>
<evidence type="ECO:0000313" key="1">
    <source>
        <dbReference type="EMBL" id="QTX14798.1"/>
    </source>
</evidence>